<dbReference type="SUPFAM" id="SSF55073">
    <property type="entry name" value="Nucleotide cyclase"/>
    <property type="match status" value="1"/>
</dbReference>
<feature type="domain" description="PAC" evidence="2">
    <location>
        <begin position="120"/>
        <end position="172"/>
    </location>
</feature>
<evidence type="ECO:0000256" key="1">
    <source>
        <dbReference type="SAM" id="Coils"/>
    </source>
</evidence>
<dbReference type="EC" id="3.1.4.52" evidence="5"/>
<dbReference type="PROSITE" id="PS50887">
    <property type="entry name" value="GGDEF"/>
    <property type="match status" value="1"/>
</dbReference>
<dbReference type="GO" id="GO:0071111">
    <property type="term" value="F:cyclic-guanylate-specific phosphodiesterase activity"/>
    <property type="evidence" value="ECO:0007669"/>
    <property type="project" value="UniProtKB-EC"/>
</dbReference>
<name>A0A2T0B5V4_9CLOT</name>
<evidence type="ECO:0000259" key="2">
    <source>
        <dbReference type="PROSITE" id="PS50113"/>
    </source>
</evidence>
<feature type="domain" description="GGDEF" evidence="4">
    <location>
        <begin position="203"/>
        <end position="336"/>
    </location>
</feature>
<dbReference type="InterPro" id="IPR000700">
    <property type="entry name" value="PAS-assoc_C"/>
</dbReference>
<dbReference type="Gene3D" id="3.30.450.20">
    <property type="entry name" value="PAS domain"/>
    <property type="match status" value="1"/>
</dbReference>
<dbReference type="RefSeq" id="WP_106063168.1">
    <property type="nucleotide sequence ID" value="NZ_PVXO01000030.1"/>
</dbReference>
<sequence>MENSIKIKYEELSNIYEELAVTEGELRDKYEELRRNEEALRISEERYRLAVEGANDALWDWDFLNNKFFISEKWKKEMGYEDIEKNLSIIGKWTRLIHPEDLDNALNTLKDYLMGKAPYLICEYRMKYKDEGYKWVLARGKILRDYKGRPIRMAGSLSDITNKKIYEEKIKQLAYYDRLTGLPNFHFLKEKIKEKIVECNDKDKFALFLIDLDNFRNINDTLGHRFGDEVLIAVSNELKKVLDEKDIICRMSQDEFLIFKNCIQDKEEAALTAEKILKHFHNPVIVDEHEIYTTVSIGVDIYPNNGGDSYTLLKNVDSAMYIAKKNGRNRYEFFHKSIYNSIVEKTKLEADLRKAVENNDFLLYYQPQMNLNTGEIIGVEALVRWKHPQRGIVSPGEFIPLAESTGLIVPLGKWVLEAACKQNKLWQKLGYKSINISVNVSSLQIQHGDFIEIVKNTLNEIGMDPKLLDIEITESTLMKSIDSVARKLENLRKMGISISLDDFGTGYSSLSYLKKLPINTLKIDKVFVDDIREHSAENAITGEIIQLAHKMKIDVVAEGVEMEEQVEFLKMQNCDKIQGYVLSKPLPSEEIERYLKKSE</sequence>
<dbReference type="PROSITE" id="PS50883">
    <property type="entry name" value="EAL"/>
    <property type="match status" value="1"/>
</dbReference>
<feature type="domain" description="EAL" evidence="3">
    <location>
        <begin position="345"/>
        <end position="599"/>
    </location>
</feature>
<dbReference type="NCBIfam" id="TIGR00229">
    <property type="entry name" value="sensory_box"/>
    <property type="match status" value="1"/>
</dbReference>
<feature type="coiled-coil region" evidence="1">
    <location>
        <begin position="16"/>
        <end position="46"/>
    </location>
</feature>
<keyword evidence="6" id="KW-1185">Reference proteome</keyword>
<dbReference type="InterPro" id="IPR035965">
    <property type="entry name" value="PAS-like_dom_sf"/>
</dbReference>
<dbReference type="InterPro" id="IPR029787">
    <property type="entry name" value="Nucleotide_cyclase"/>
</dbReference>
<dbReference type="InterPro" id="IPR013655">
    <property type="entry name" value="PAS_fold_3"/>
</dbReference>
<dbReference type="InterPro" id="IPR001633">
    <property type="entry name" value="EAL_dom"/>
</dbReference>
<evidence type="ECO:0000313" key="5">
    <source>
        <dbReference type="EMBL" id="PRR79183.1"/>
    </source>
</evidence>
<evidence type="ECO:0000313" key="6">
    <source>
        <dbReference type="Proteomes" id="UP000239706"/>
    </source>
</evidence>
<gene>
    <name evidence="5" type="primary">gmr_2</name>
    <name evidence="5" type="ORF">CLLI_10280</name>
</gene>
<keyword evidence="5" id="KW-0378">Hydrolase</keyword>
<dbReference type="InterPro" id="IPR043128">
    <property type="entry name" value="Rev_trsase/Diguanyl_cyclase"/>
</dbReference>
<dbReference type="SMART" id="SM00086">
    <property type="entry name" value="PAC"/>
    <property type="match status" value="1"/>
</dbReference>
<evidence type="ECO:0000259" key="4">
    <source>
        <dbReference type="PROSITE" id="PS50887"/>
    </source>
</evidence>
<dbReference type="Pfam" id="PF08447">
    <property type="entry name" value="PAS_3"/>
    <property type="match status" value="1"/>
</dbReference>
<dbReference type="PANTHER" id="PTHR44757">
    <property type="entry name" value="DIGUANYLATE CYCLASE DGCP"/>
    <property type="match status" value="1"/>
</dbReference>
<dbReference type="Pfam" id="PF00990">
    <property type="entry name" value="GGDEF"/>
    <property type="match status" value="1"/>
</dbReference>
<dbReference type="AlphaFoldDB" id="A0A2T0B5V4"/>
<dbReference type="InterPro" id="IPR000014">
    <property type="entry name" value="PAS"/>
</dbReference>
<dbReference type="FunFam" id="3.20.20.450:FF:000001">
    <property type="entry name" value="Cyclic di-GMP phosphodiesterase yahA"/>
    <property type="match status" value="1"/>
</dbReference>
<organism evidence="5 6">
    <name type="scientific">Clostridium liquoris</name>
    <dbReference type="NCBI Taxonomy" id="1289519"/>
    <lineage>
        <taxon>Bacteria</taxon>
        <taxon>Bacillati</taxon>
        <taxon>Bacillota</taxon>
        <taxon>Clostridia</taxon>
        <taxon>Eubacteriales</taxon>
        <taxon>Clostridiaceae</taxon>
        <taxon>Clostridium</taxon>
    </lineage>
</organism>
<dbReference type="PROSITE" id="PS50113">
    <property type="entry name" value="PAC"/>
    <property type="match status" value="1"/>
</dbReference>
<protein>
    <submittedName>
        <fullName evidence="5">Cyclic di-GMP phosphodiesterase Gmr</fullName>
        <ecNumber evidence="5">3.1.4.52</ecNumber>
    </submittedName>
</protein>
<dbReference type="EMBL" id="PVXO01000030">
    <property type="protein sequence ID" value="PRR79183.1"/>
    <property type="molecule type" value="Genomic_DNA"/>
</dbReference>
<dbReference type="InterPro" id="IPR052155">
    <property type="entry name" value="Biofilm_reg_signaling"/>
</dbReference>
<comment type="caution">
    <text evidence="5">The sequence shown here is derived from an EMBL/GenBank/DDBJ whole genome shotgun (WGS) entry which is preliminary data.</text>
</comment>
<dbReference type="OrthoDB" id="9762141at2"/>
<evidence type="ECO:0000259" key="3">
    <source>
        <dbReference type="PROSITE" id="PS50883"/>
    </source>
</evidence>
<reference evidence="5 6" key="1">
    <citation type="submission" date="2018-03" db="EMBL/GenBank/DDBJ databases">
        <title>Genome sequence of Clostridium liquoris DSM 100320.</title>
        <authorList>
            <person name="Poehlein A."/>
            <person name="Daniel R."/>
        </authorList>
    </citation>
    <scope>NUCLEOTIDE SEQUENCE [LARGE SCALE GENOMIC DNA]</scope>
    <source>
        <strain evidence="5 6">DSM 100320</strain>
    </source>
</reference>
<dbReference type="PANTHER" id="PTHR44757:SF2">
    <property type="entry name" value="BIOFILM ARCHITECTURE MAINTENANCE PROTEIN MBAA"/>
    <property type="match status" value="1"/>
</dbReference>
<dbReference type="CDD" id="cd01949">
    <property type="entry name" value="GGDEF"/>
    <property type="match status" value="1"/>
</dbReference>
<dbReference type="SMART" id="SM00052">
    <property type="entry name" value="EAL"/>
    <property type="match status" value="1"/>
</dbReference>
<dbReference type="Gene3D" id="3.30.70.270">
    <property type="match status" value="1"/>
</dbReference>
<dbReference type="Pfam" id="PF00563">
    <property type="entry name" value="EAL"/>
    <property type="match status" value="1"/>
</dbReference>
<dbReference type="NCBIfam" id="TIGR00254">
    <property type="entry name" value="GGDEF"/>
    <property type="match status" value="1"/>
</dbReference>
<dbReference type="SUPFAM" id="SSF141868">
    <property type="entry name" value="EAL domain-like"/>
    <property type="match status" value="1"/>
</dbReference>
<dbReference type="InterPro" id="IPR035919">
    <property type="entry name" value="EAL_sf"/>
</dbReference>
<dbReference type="CDD" id="cd00130">
    <property type="entry name" value="PAS"/>
    <property type="match status" value="1"/>
</dbReference>
<dbReference type="Proteomes" id="UP000239706">
    <property type="component" value="Unassembled WGS sequence"/>
</dbReference>
<dbReference type="InterPro" id="IPR000160">
    <property type="entry name" value="GGDEF_dom"/>
</dbReference>
<dbReference type="Gene3D" id="3.20.20.450">
    <property type="entry name" value="EAL domain"/>
    <property type="match status" value="1"/>
</dbReference>
<proteinExistence type="predicted"/>
<dbReference type="CDD" id="cd01948">
    <property type="entry name" value="EAL"/>
    <property type="match status" value="1"/>
</dbReference>
<keyword evidence="1" id="KW-0175">Coiled coil</keyword>
<accession>A0A2T0B5V4</accession>
<dbReference type="InterPro" id="IPR001610">
    <property type="entry name" value="PAC"/>
</dbReference>
<dbReference type="SUPFAM" id="SSF55785">
    <property type="entry name" value="PYP-like sensor domain (PAS domain)"/>
    <property type="match status" value="1"/>
</dbReference>
<dbReference type="SMART" id="SM00267">
    <property type="entry name" value="GGDEF"/>
    <property type="match status" value="1"/>
</dbReference>